<dbReference type="Pfam" id="PF00014">
    <property type="entry name" value="Kunitz_BPTI"/>
    <property type="match status" value="2"/>
</dbReference>
<evidence type="ECO:0000259" key="3">
    <source>
        <dbReference type="PROSITE" id="PS50279"/>
    </source>
</evidence>
<dbReference type="InterPro" id="IPR036880">
    <property type="entry name" value="Kunitz_BPTI_sf"/>
</dbReference>
<evidence type="ECO:0000313" key="5">
    <source>
        <dbReference type="Proteomes" id="UP000252519"/>
    </source>
</evidence>
<feature type="domain" description="BPTI/Kunitz inhibitor" evidence="3">
    <location>
        <begin position="96"/>
        <end position="149"/>
    </location>
</feature>
<accession>A0A368GDJ8</accession>
<reference evidence="4 5" key="1">
    <citation type="submission" date="2014-10" db="EMBL/GenBank/DDBJ databases">
        <title>Draft genome of the hookworm Ancylostoma caninum.</title>
        <authorList>
            <person name="Mitreva M."/>
        </authorList>
    </citation>
    <scope>NUCLEOTIDE SEQUENCE [LARGE SCALE GENOMIC DNA]</scope>
    <source>
        <strain evidence="4 5">Baltimore</strain>
    </source>
</reference>
<sequence length="154" mass="17011">MMHRGCGGNENKFDSADKCKEQCIERKGKAKASSSPGKGAGLVVEECKLLTDAKIPDVAKSCDNGCEIGYACNKNNKCCPMKGNRTKVMKLVYYICSLPASSGSETRTQKHYGRYVYQPGLSNCIRFSYFGTGGNFNNFKTYNDCKSFCMEKPK</sequence>
<proteinExistence type="inferred from homology"/>
<dbReference type="OrthoDB" id="4473401at2759"/>
<dbReference type="GO" id="GO:0004867">
    <property type="term" value="F:serine-type endopeptidase inhibitor activity"/>
    <property type="evidence" value="ECO:0007669"/>
    <property type="project" value="InterPro"/>
</dbReference>
<dbReference type="SUPFAM" id="SSF57362">
    <property type="entry name" value="BPTI-like"/>
    <property type="match status" value="2"/>
</dbReference>
<dbReference type="AlphaFoldDB" id="A0A368GDJ8"/>
<dbReference type="Proteomes" id="UP000252519">
    <property type="component" value="Unassembled WGS sequence"/>
</dbReference>
<evidence type="ECO:0000313" key="4">
    <source>
        <dbReference type="EMBL" id="RCN41100.1"/>
    </source>
</evidence>
<dbReference type="InterPro" id="IPR051388">
    <property type="entry name" value="Serpin_venom_toxin"/>
</dbReference>
<dbReference type="EMBL" id="JOJR01000250">
    <property type="protein sequence ID" value="RCN41100.1"/>
    <property type="molecule type" value="Genomic_DNA"/>
</dbReference>
<dbReference type="PANTHER" id="PTHR46751:SF1">
    <property type="entry name" value="WAP FOUR-DISULFIDE CORE DOMAIN PROTEIN 6A"/>
    <property type="match status" value="1"/>
</dbReference>
<keyword evidence="1" id="KW-1015">Disulfide bond</keyword>
<dbReference type="STRING" id="29170.A0A368GDJ8"/>
<dbReference type="InterPro" id="IPR002223">
    <property type="entry name" value="Kunitz_BPTI"/>
</dbReference>
<dbReference type="PANTHER" id="PTHR46751">
    <property type="entry name" value="EPPIN"/>
    <property type="match status" value="1"/>
</dbReference>
<comment type="similarity">
    <text evidence="2">Belongs to the venom Kunitz-type family. 03 (sub-Kunitz) subfamily.</text>
</comment>
<dbReference type="SMART" id="SM00131">
    <property type="entry name" value="KU"/>
    <property type="match status" value="1"/>
</dbReference>
<keyword evidence="5" id="KW-1185">Reference proteome</keyword>
<dbReference type="PROSITE" id="PS50279">
    <property type="entry name" value="BPTI_KUNITZ_2"/>
    <property type="match status" value="1"/>
</dbReference>
<name>A0A368GDJ8_ANCCA</name>
<evidence type="ECO:0000256" key="2">
    <source>
        <dbReference type="ARBA" id="ARBA00038506"/>
    </source>
</evidence>
<gene>
    <name evidence="4" type="ORF">ANCCAN_12932</name>
</gene>
<comment type="caution">
    <text evidence="4">The sequence shown here is derived from an EMBL/GenBank/DDBJ whole genome shotgun (WGS) entry which is preliminary data.</text>
</comment>
<protein>
    <submittedName>
        <fullName evidence="4">Kunitz/Bovine pancreatic trypsin inhibitor domain protein</fullName>
    </submittedName>
</protein>
<organism evidence="4 5">
    <name type="scientific">Ancylostoma caninum</name>
    <name type="common">Dog hookworm</name>
    <dbReference type="NCBI Taxonomy" id="29170"/>
    <lineage>
        <taxon>Eukaryota</taxon>
        <taxon>Metazoa</taxon>
        <taxon>Ecdysozoa</taxon>
        <taxon>Nematoda</taxon>
        <taxon>Chromadorea</taxon>
        <taxon>Rhabditida</taxon>
        <taxon>Rhabditina</taxon>
        <taxon>Rhabditomorpha</taxon>
        <taxon>Strongyloidea</taxon>
        <taxon>Ancylostomatidae</taxon>
        <taxon>Ancylostomatinae</taxon>
        <taxon>Ancylostoma</taxon>
    </lineage>
</organism>
<evidence type="ECO:0000256" key="1">
    <source>
        <dbReference type="ARBA" id="ARBA00023157"/>
    </source>
</evidence>
<dbReference type="Gene3D" id="4.10.410.10">
    <property type="entry name" value="Pancreatic trypsin inhibitor Kunitz domain"/>
    <property type="match status" value="2"/>
</dbReference>